<feature type="compositionally biased region" description="Basic and acidic residues" evidence="2">
    <location>
        <begin position="61"/>
        <end position="75"/>
    </location>
</feature>
<feature type="compositionally biased region" description="Polar residues" evidence="2">
    <location>
        <begin position="420"/>
        <end position="429"/>
    </location>
</feature>
<proteinExistence type="predicted"/>
<feature type="compositionally biased region" description="Polar residues" evidence="2">
    <location>
        <begin position="336"/>
        <end position="348"/>
    </location>
</feature>
<evidence type="ECO:0000256" key="1">
    <source>
        <dbReference type="SAM" id="Coils"/>
    </source>
</evidence>
<feature type="compositionally biased region" description="Low complexity" evidence="2">
    <location>
        <begin position="374"/>
        <end position="398"/>
    </location>
</feature>
<feature type="compositionally biased region" description="Basic and acidic residues" evidence="2">
    <location>
        <begin position="259"/>
        <end position="269"/>
    </location>
</feature>
<dbReference type="PANTHER" id="PTHR42023">
    <property type="entry name" value="BHLH DOMAIN-CONTAINING PROTEIN"/>
    <property type="match status" value="1"/>
</dbReference>
<dbReference type="PANTHER" id="PTHR42023:SF1">
    <property type="entry name" value="BHLH DOMAIN-CONTAINING PROTEIN"/>
    <property type="match status" value="1"/>
</dbReference>
<feature type="compositionally biased region" description="Low complexity" evidence="2">
    <location>
        <begin position="273"/>
        <end position="287"/>
    </location>
</feature>
<keyword evidence="1" id="KW-0175">Coiled coil</keyword>
<sequence>MAPARQGRDVSPFAFPYDNNDNASTGVTTTITANAHWTDDFHATRTKTKKTLPADASPSPRRYEIRRGVARRVDSADPDDLLAPPVRQPPPRNPHRNTNRGDVDRTTAAAWRPASSLYSEPSPQEDQFAIVAAPGSYGSRADDISPPSSPELTGRDDARLSGDDDNVSPIDEAPVMSQLDIAKQHHRRFLEDQQRKQQQQQELEKGQRQPQQASPSPHQRSQIPMMRRDRRKQQDNAASQLRETRSKELLHGQPSQTTRWDDQTGKPIHDGSPSHQPHQQLPPAATQRNPMKAFGDRVRKMRPGMGDGNSAKPAISAPMTAPMSIDERPGWRGASGRQTFVQSVQDTPQVAPIHIPRKSSKRAATQVARAGGVTSPLSPISPSSESETSAAATTPTGPRVAPMSLDRPLPTPPPPAAQETALSYLTPPTSEGAVQPPIHAMPTLGDQAADANQQPGSLPFTPNRGPPTKAIRRKPPPTNPLGLNPHNAHAPHASFSSSVYSTQLLPDAAEDPSPQPAATTSDDWVQPPSRFSVTTFATSVNAGSPRASSDADLPPLPTPPPQTDSVMDRRRPLRKGNESPAINADEPFKISMSSAYTTSPDPASPSLTTARQKLPSQVDRPAPRSSVNSGIYNATNGRPESILSLSKALPPAPPELSSVNDRVGHLNARLSSLGNRRININMAIKQMTELMPTDNLLASEAVLRKREAEKRKVEALKVELADVQREEYELGLKLHRAYKRLDKDAEYEPTTLWVRRVTG</sequence>
<name>A0A3M9YHB5_9PEZI</name>
<reference evidence="3 4" key="1">
    <citation type="submission" date="2018-10" db="EMBL/GenBank/DDBJ databases">
        <title>Genome sequence of Verticillium nonalfalfae VnAa140.</title>
        <authorList>
            <person name="Stajich J.E."/>
            <person name="Kasson M.T."/>
        </authorList>
    </citation>
    <scope>NUCLEOTIDE SEQUENCE [LARGE SCALE GENOMIC DNA]</scope>
    <source>
        <strain evidence="3 4">VnAa140</strain>
    </source>
</reference>
<evidence type="ECO:0000256" key="2">
    <source>
        <dbReference type="SAM" id="MobiDB-lite"/>
    </source>
</evidence>
<dbReference type="GeneID" id="39606958"/>
<dbReference type="RefSeq" id="XP_028497334.1">
    <property type="nucleotide sequence ID" value="XM_028637462.1"/>
</dbReference>
<gene>
    <name evidence="3" type="ORF">D7B24_003269</name>
</gene>
<feature type="compositionally biased region" description="Polar residues" evidence="2">
    <location>
        <begin position="116"/>
        <end position="125"/>
    </location>
</feature>
<dbReference type="Proteomes" id="UP000267145">
    <property type="component" value="Unassembled WGS sequence"/>
</dbReference>
<keyword evidence="4" id="KW-1185">Reference proteome</keyword>
<protein>
    <submittedName>
        <fullName evidence="3">Uncharacterized protein</fullName>
    </submittedName>
</protein>
<feature type="compositionally biased region" description="Basic and acidic residues" evidence="2">
    <location>
        <begin position="153"/>
        <end position="162"/>
    </location>
</feature>
<feature type="compositionally biased region" description="Polar residues" evidence="2">
    <location>
        <begin position="213"/>
        <end position="222"/>
    </location>
</feature>
<dbReference type="STRING" id="1051616.A0A3M9YHB5"/>
<dbReference type="AlphaFoldDB" id="A0A3M9YHB5"/>
<accession>A0A3M9YHB5</accession>
<feature type="compositionally biased region" description="Polar residues" evidence="2">
    <location>
        <begin position="494"/>
        <end position="504"/>
    </location>
</feature>
<comment type="caution">
    <text evidence="3">The sequence shown here is derived from an EMBL/GenBank/DDBJ whole genome shotgun (WGS) entry which is preliminary data.</text>
</comment>
<feature type="coiled-coil region" evidence="1">
    <location>
        <begin position="699"/>
        <end position="726"/>
    </location>
</feature>
<feature type="compositionally biased region" description="Polar residues" evidence="2">
    <location>
        <begin position="591"/>
        <end position="615"/>
    </location>
</feature>
<organism evidence="3 4">
    <name type="scientific">Verticillium nonalfalfae</name>
    <dbReference type="NCBI Taxonomy" id="1051616"/>
    <lineage>
        <taxon>Eukaryota</taxon>
        <taxon>Fungi</taxon>
        <taxon>Dikarya</taxon>
        <taxon>Ascomycota</taxon>
        <taxon>Pezizomycotina</taxon>
        <taxon>Sordariomycetes</taxon>
        <taxon>Hypocreomycetidae</taxon>
        <taxon>Glomerellales</taxon>
        <taxon>Plectosphaerellaceae</taxon>
        <taxon>Verticillium</taxon>
    </lineage>
</organism>
<feature type="compositionally biased region" description="Polar residues" evidence="2">
    <location>
        <begin position="516"/>
        <end position="542"/>
    </location>
</feature>
<feature type="region of interest" description="Disordered" evidence="2">
    <location>
        <begin position="1"/>
        <end position="26"/>
    </location>
</feature>
<evidence type="ECO:0000313" key="4">
    <source>
        <dbReference type="Proteomes" id="UP000267145"/>
    </source>
</evidence>
<feature type="region of interest" description="Disordered" evidence="2">
    <location>
        <begin position="40"/>
        <end position="633"/>
    </location>
</feature>
<evidence type="ECO:0000313" key="3">
    <source>
        <dbReference type="EMBL" id="RNJ59176.1"/>
    </source>
</evidence>
<dbReference type="EMBL" id="RBVV01000019">
    <property type="protein sequence ID" value="RNJ59176.1"/>
    <property type="molecule type" value="Genomic_DNA"/>
</dbReference>